<dbReference type="GO" id="GO:0016020">
    <property type="term" value="C:membrane"/>
    <property type="evidence" value="ECO:0007669"/>
    <property type="project" value="UniProtKB-SubCell"/>
</dbReference>
<evidence type="ECO:0000313" key="8">
    <source>
        <dbReference type="EMBL" id="KIM76387.1"/>
    </source>
</evidence>
<feature type="domain" description="Peptidase S54 rhomboid" evidence="7">
    <location>
        <begin position="45"/>
        <end position="182"/>
    </location>
</feature>
<dbReference type="Gene3D" id="1.20.1540.10">
    <property type="entry name" value="Rhomboid-like"/>
    <property type="match status" value="1"/>
</dbReference>
<dbReference type="InterPro" id="IPR035952">
    <property type="entry name" value="Rhomboid-like_sf"/>
</dbReference>
<keyword evidence="9" id="KW-1185">Reference proteome</keyword>
<proteinExistence type="predicted"/>
<accession>A0A0C3BGA5</accession>
<keyword evidence="4 6" id="KW-0472">Membrane</keyword>
<dbReference type="GO" id="GO:0004252">
    <property type="term" value="F:serine-type endopeptidase activity"/>
    <property type="evidence" value="ECO:0007669"/>
    <property type="project" value="InterPro"/>
</dbReference>
<evidence type="ECO:0000256" key="5">
    <source>
        <dbReference type="SAM" id="MobiDB-lite"/>
    </source>
</evidence>
<feature type="transmembrane region" description="Helical" evidence="6">
    <location>
        <begin position="152"/>
        <end position="182"/>
    </location>
</feature>
<dbReference type="InterPro" id="IPR022764">
    <property type="entry name" value="Peptidase_S54_rhomboid_dom"/>
</dbReference>
<sequence>MSFEHAPVSKGLMLTCAATSIIAGIFDVKHYLHLQLIPHISRHYQYWRLFAHHLAFSNSSDLLVAELILWNVGVHIERQFGSIKYASFAVVSTLLATIFEFVGLLLFHRIGLNHISSGPSSLVFSILYQYFRIVPSAYQFRIFGVHLSNKTFMYILASQLVLGHLPGSAASAIIGILTGQIYRSELANLKAYRISPAVVGFSTRFLLPLIGSTRPPRRLNRALPDEARTILDQEENEEVITTARPSATASEPRGRTGGPATGGTGGSVVREWVNELTGRTERENAGIRVPNEAEITQLTSMFPDLPRQTVIGALQRRYVVSFRHIYSVSSSISDS</sequence>
<evidence type="ECO:0000256" key="3">
    <source>
        <dbReference type="ARBA" id="ARBA00022989"/>
    </source>
</evidence>
<dbReference type="AlphaFoldDB" id="A0A0C3BGA5"/>
<dbReference type="InParanoid" id="A0A0C3BGA5"/>
<dbReference type="HOGENOM" id="CLU_057574_2_0_1"/>
<dbReference type="FunCoup" id="A0A0C3BGA5">
    <property type="interactions" value="9"/>
</dbReference>
<evidence type="ECO:0000256" key="4">
    <source>
        <dbReference type="ARBA" id="ARBA00023136"/>
    </source>
</evidence>
<evidence type="ECO:0000313" key="9">
    <source>
        <dbReference type="Proteomes" id="UP000054166"/>
    </source>
</evidence>
<feature type="transmembrane region" description="Helical" evidence="6">
    <location>
        <begin position="85"/>
        <end position="106"/>
    </location>
</feature>
<reference evidence="8 9" key="1">
    <citation type="submission" date="2014-04" db="EMBL/GenBank/DDBJ databases">
        <authorList>
            <consortium name="DOE Joint Genome Institute"/>
            <person name="Kuo A."/>
            <person name="Tarkka M."/>
            <person name="Buscot F."/>
            <person name="Kohler A."/>
            <person name="Nagy L.G."/>
            <person name="Floudas D."/>
            <person name="Copeland A."/>
            <person name="Barry K.W."/>
            <person name="Cichocki N."/>
            <person name="Veneault-Fourrey C."/>
            <person name="LaButti K."/>
            <person name="Lindquist E.A."/>
            <person name="Lipzen A."/>
            <person name="Lundell T."/>
            <person name="Morin E."/>
            <person name="Murat C."/>
            <person name="Sun H."/>
            <person name="Tunlid A."/>
            <person name="Henrissat B."/>
            <person name="Grigoriev I.V."/>
            <person name="Hibbett D.S."/>
            <person name="Martin F."/>
            <person name="Nordberg H.P."/>
            <person name="Cantor M.N."/>
            <person name="Hua S.X."/>
        </authorList>
    </citation>
    <scope>NUCLEOTIDE SEQUENCE [LARGE SCALE GENOMIC DNA]</scope>
    <source>
        <strain evidence="8 9">F 1598</strain>
    </source>
</reference>
<protein>
    <recommendedName>
        <fullName evidence="7">Peptidase S54 rhomboid domain-containing protein</fullName>
    </recommendedName>
</protein>
<feature type="compositionally biased region" description="Gly residues" evidence="5">
    <location>
        <begin position="255"/>
        <end position="266"/>
    </location>
</feature>
<dbReference type="EMBL" id="KN833035">
    <property type="protein sequence ID" value="KIM76387.1"/>
    <property type="molecule type" value="Genomic_DNA"/>
</dbReference>
<dbReference type="OrthoDB" id="272778at2759"/>
<dbReference type="STRING" id="765440.A0A0C3BGA5"/>
<organism evidence="8 9">
    <name type="scientific">Piloderma croceum (strain F 1598)</name>
    <dbReference type="NCBI Taxonomy" id="765440"/>
    <lineage>
        <taxon>Eukaryota</taxon>
        <taxon>Fungi</taxon>
        <taxon>Dikarya</taxon>
        <taxon>Basidiomycota</taxon>
        <taxon>Agaricomycotina</taxon>
        <taxon>Agaricomycetes</taxon>
        <taxon>Agaricomycetidae</taxon>
        <taxon>Atheliales</taxon>
        <taxon>Atheliaceae</taxon>
        <taxon>Piloderma</taxon>
    </lineage>
</organism>
<evidence type="ECO:0000256" key="2">
    <source>
        <dbReference type="ARBA" id="ARBA00022692"/>
    </source>
</evidence>
<keyword evidence="2 6" id="KW-0812">Transmembrane</keyword>
<comment type="subcellular location">
    <subcellularLocation>
        <location evidence="1">Membrane</location>
        <topology evidence="1">Multi-pass membrane protein</topology>
    </subcellularLocation>
</comment>
<keyword evidence="3 6" id="KW-1133">Transmembrane helix</keyword>
<dbReference type="PANTHER" id="PTHR43066">
    <property type="entry name" value="RHOMBOID-RELATED PROTEIN"/>
    <property type="match status" value="1"/>
</dbReference>
<dbReference type="Pfam" id="PF01694">
    <property type="entry name" value="Rhomboid"/>
    <property type="match status" value="1"/>
</dbReference>
<reference evidence="9" key="2">
    <citation type="submission" date="2015-01" db="EMBL/GenBank/DDBJ databases">
        <title>Evolutionary Origins and Diversification of the Mycorrhizal Mutualists.</title>
        <authorList>
            <consortium name="DOE Joint Genome Institute"/>
            <consortium name="Mycorrhizal Genomics Consortium"/>
            <person name="Kohler A."/>
            <person name="Kuo A."/>
            <person name="Nagy L.G."/>
            <person name="Floudas D."/>
            <person name="Copeland A."/>
            <person name="Barry K.W."/>
            <person name="Cichocki N."/>
            <person name="Veneault-Fourrey C."/>
            <person name="LaButti K."/>
            <person name="Lindquist E.A."/>
            <person name="Lipzen A."/>
            <person name="Lundell T."/>
            <person name="Morin E."/>
            <person name="Murat C."/>
            <person name="Riley R."/>
            <person name="Ohm R."/>
            <person name="Sun H."/>
            <person name="Tunlid A."/>
            <person name="Henrissat B."/>
            <person name="Grigoriev I.V."/>
            <person name="Hibbett D.S."/>
            <person name="Martin F."/>
        </authorList>
    </citation>
    <scope>NUCLEOTIDE SEQUENCE [LARGE SCALE GENOMIC DNA]</scope>
    <source>
        <strain evidence="9">F 1598</strain>
    </source>
</reference>
<feature type="transmembrane region" description="Helical" evidence="6">
    <location>
        <begin position="12"/>
        <end position="32"/>
    </location>
</feature>
<dbReference type="SUPFAM" id="SSF144091">
    <property type="entry name" value="Rhomboid-like"/>
    <property type="match status" value="1"/>
</dbReference>
<feature type="region of interest" description="Disordered" evidence="5">
    <location>
        <begin position="235"/>
        <end position="268"/>
    </location>
</feature>
<dbReference type="PANTHER" id="PTHR43066:SF21">
    <property type="entry name" value="UBIQUITIN-ASSOCIATED DOMAIN-CONTAINING PROTEIN 2"/>
    <property type="match status" value="1"/>
</dbReference>
<name>A0A0C3BGA5_PILCF</name>
<evidence type="ECO:0000259" key="7">
    <source>
        <dbReference type="Pfam" id="PF01694"/>
    </source>
</evidence>
<evidence type="ECO:0000256" key="6">
    <source>
        <dbReference type="SAM" id="Phobius"/>
    </source>
</evidence>
<gene>
    <name evidence="8" type="ORF">PILCRDRAFT_98745</name>
</gene>
<evidence type="ECO:0000256" key="1">
    <source>
        <dbReference type="ARBA" id="ARBA00004141"/>
    </source>
</evidence>
<dbReference type="Proteomes" id="UP000054166">
    <property type="component" value="Unassembled WGS sequence"/>
</dbReference>